<sequence length="118" mass="12754">MAAQQDEFDRVGEQLSQLRGSAQSADRSVALETDASGRITSLYLADYAMDNGPHLLASLVVDRHRAAMNDVEAKAVAVFEAIPRSVGASNSTTSGHAASVPYEEDETFTYIPSHLRRD</sequence>
<feature type="compositionally biased region" description="Polar residues" evidence="1">
    <location>
        <begin position="14"/>
        <end position="26"/>
    </location>
</feature>
<evidence type="ECO:0000313" key="3">
    <source>
        <dbReference type="Proteomes" id="UP001596223"/>
    </source>
</evidence>
<dbReference type="RefSeq" id="WP_378602350.1">
    <property type="nucleotide sequence ID" value="NZ_JBHSQN010000003.1"/>
</dbReference>
<dbReference type="InterPro" id="IPR036894">
    <property type="entry name" value="YbaB-like_sf"/>
</dbReference>
<dbReference type="InterPro" id="IPR004401">
    <property type="entry name" value="YbaB/EbfC"/>
</dbReference>
<dbReference type="SUPFAM" id="SSF82607">
    <property type="entry name" value="YbaB-like"/>
    <property type="match status" value="1"/>
</dbReference>
<reference evidence="3" key="1">
    <citation type="journal article" date="2019" name="Int. J. Syst. Evol. Microbiol.">
        <title>The Global Catalogue of Microorganisms (GCM) 10K type strain sequencing project: providing services to taxonomists for standard genome sequencing and annotation.</title>
        <authorList>
            <consortium name="The Broad Institute Genomics Platform"/>
            <consortium name="The Broad Institute Genome Sequencing Center for Infectious Disease"/>
            <person name="Wu L."/>
            <person name="Ma J."/>
        </authorList>
    </citation>
    <scope>NUCLEOTIDE SEQUENCE [LARGE SCALE GENOMIC DNA]</scope>
    <source>
        <strain evidence="3">CCUG 36956</strain>
    </source>
</reference>
<dbReference type="Gene3D" id="3.30.1310.10">
    <property type="entry name" value="Nucleoid-associated protein YbaB-like domain"/>
    <property type="match status" value="1"/>
</dbReference>
<accession>A0ABW1JR64</accession>
<proteinExistence type="predicted"/>
<protein>
    <submittedName>
        <fullName evidence="2">YbaB/EbfC family nucleoid-associated protein</fullName>
    </submittedName>
</protein>
<organism evidence="2 3">
    <name type="scientific">Nocardia lasii</name>
    <dbReference type="NCBI Taxonomy" id="1616107"/>
    <lineage>
        <taxon>Bacteria</taxon>
        <taxon>Bacillati</taxon>
        <taxon>Actinomycetota</taxon>
        <taxon>Actinomycetes</taxon>
        <taxon>Mycobacteriales</taxon>
        <taxon>Nocardiaceae</taxon>
        <taxon>Nocardia</taxon>
    </lineage>
</organism>
<feature type="region of interest" description="Disordered" evidence="1">
    <location>
        <begin position="1"/>
        <end position="30"/>
    </location>
</feature>
<dbReference type="Proteomes" id="UP001596223">
    <property type="component" value="Unassembled WGS sequence"/>
</dbReference>
<comment type="caution">
    <text evidence="2">The sequence shown here is derived from an EMBL/GenBank/DDBJ whole genome shotgun (WGS) entry which is preliminary data.</text>
</comment>
<dbReference type="EMBL" id="JBHSQN010000003">
    <property type="protein sequence ID" value="MFC6011184.1"/>
    <property type="molecule type" value="Genomic_DNA"/>
</dbReference>
<dbReference type="Pfam" id="PF02575">
    <property type="entry name" value="YbaB_DNA_bd"/>
    <property type="match status" value="1"/>
</dbReference>
<keyword evidence="3" id="KW-1185">Reference proteome</keyword>
<evidence type="ECO:0000313" key="2">
    <source>
        <dbReference type="EMBL" id="MFC6011184.1"/>
    </source>
</evidence>
<name>A0ABW1JR64_9NOCA</name>
<evidence type="ECO:0000256" key="1">
    <source>
        <dbReference type="SAM" id="MobiDB-lite"/>
    </source>
</evidence>
<gene>
    <name evidence="2" type="ORF">ACFP3H_08990</name>
</gene>